<sequence length="167" mass="19597">MYSYLFLVVTIERMESRINRLSTKIDALLEQQKKVISLLETYLSVYSTPQEASNKLFKGISQGMELAPEIAQEDEEKRLYVLQYLSHVDITKNKQDSQIKKDCLEFIQRFNIPKPIMVTALYNLRGIKPTKKEVAKQLQKLYVWEKRYQQGGIDALKDRRGRPLKKP</sequence>
<dbReference type="GO" id="GO:0003677">
    <property type="term" value="F:DNA binding"/>
    <property type="evidence" value="ECO:0007669"/>
    <property type="project" value="UniProtKB-KW"/>
</dbReference>
<accession>T2SE12</accession>
<evidence type="ECO:0000313" key="2">
    <source>
        <dbReference type="EMBL" id="EQD90966.1"/>
    </source>
</evidence>
<name>T2SE12_HELPX</name>
<reference evidence="2 3" key="1">
    <citation type="journal article" date="2013" name="Genome Announc.">
        <title>Draft Genome Sequences of Helicobacter pylori Strains Isolated from Regions of Low and High Gastric Cancer Risk in Colombia.</title>
        <authorList>
            <person name="Sheh A."/>
            <person name="Piazuelo M.B."/>
            <person name="Wilson K.T."/>
            <person name="Correa P."/>
            <person name="Fox J.G."/>
        </authorList>
    </citation>
    <scope>NUCLEOTIDE SEQUENCE [LARGE SCALE GENOMIC DNA]</scope>
    <source>
        <strain evidence="2 3">PZ5080</strain>
    </source>
</reference>
<evidence type="ECO:0000259" key="1">
    <source>
        <dbReference type="Pfam" id="PF13518"/>
    </source>
</evidence>
<dbReference type="EMBL" id="ASYV01000212">
    <property type="protein sequence ID" value="EQD90966.1"/>
    <property type="molecule type" value="Genomic_DNA"/>
</dbReference>
<comment type="caution">
    <text evidence="2">The sequence shown here is derived from an EMBL/GenBank/DDBJ whole genome shotgun (WGS) entry which is preliminary data.</text>
</comment>
<organism evidence="2 3">
    <name type="scientific">Helicobacter pylori PZ5080</name>
    <dbReference type="NCBI Taxonomy" id="1337394"/>
    <lineage>
        <taxon>Bacteria</taxon>
        <taxon>Pseudomonadati</taxon>
        <taxon>Campylobacterota</taxon>
        <taxon>Epsilonproteobacteria</taxon>
        <taxon>Campylobacterales</taxon>
        <taxon>Helicobacteraceae</taxon>
        <taxon>Helicobacter</taxon>
    </lineage>
</organism>
<feature type="domain" description="Insertion element IS150 protein InsJ-like helix-turn-helix" evidence="1">
    <location>
        <begin position="139"/>
        <end position="163"/>
    </location>
</feature>
<dbReference type="Proteomes" id="UP000015663">
    <property type="component" value="Unassembled WGS sequence"/>
</dbReference>
<evidence type="ECO:0000313" key="3">
    <source>
        <dbReference type="Proteomes" id="UP000015663"/>
    </source>
</evidence>
<dbReference type="Pfam" id="PF13518">
    <property type="entry name" value="HTH_28"/>
    <property type="match status" value="1"/>
</dbReference>
<gene>
    <name evidence="2" type="ORF">L934_02915</name>
</gene>
<proteinExistence type="predicted"/>
<protein>
    <submittedName>
        <fullName evidence="2">DNA-binding protein</fullName>
    </submittedName>
</protein>
<dbReference type="AlphaFoldDB" id="T2SE12"/>
<dbReference type="InterPro" id="IPR055247">
    <property type="entry name" value="InsJ-like_HTH"/>
</dbReference>
<keyword evidence="2" id="KW-0238">DNA-binding</keyword>
<dbReference type="PATRIC" id="fig|1337394.3.peg.1297"/>